<dbReference type="PANTHER" id="PTHR35794:SF1">
    <property type="entry name" value="CELL CYCLE PROTEIN GPSB"/>
    <property type="match status" value="1"/>
</dbReference>
<dbReference type="InterPro" id="IPR011229">
    <property type="entry name" value="Cell_cycle_GpsB"/>
</dbReference>
<dbReference type="NCBIfam" id="TIGR03544">
    <property type="entry name" value="DivI1A_domain"/>
    <property type="match status" value="1"/>
</dbReference>
<evidence type="ECO:0000313" key="8">
    <source>
        <dbReference type="EMBL" id="EOT83989.1"/>
    </source>
</evidence>
<dbReference type="PATRIC" id="fig|1140003.3.peg.920"/>
<keyword evidence="1 6" id="KW-0963">Cytoplasm</keyword>
<dbReference type="GO" id="GO:0005737">
    <property type="term" value="C:cytoplasm"/>
    <property type="evidence" value="ECO:0007669"/>
    <property type="project" value="UniProtKB-SubCell"/>
</dbReference>
<dbReference type="Proteomes" id="UP000015961">
    <property type="component" value="Unassembled WGS sequence"/>
</dbReference>
<keyword evidence="2 6" id="KW-0132">Cell division</keyword>
<dbReference type="PANTHER" id="PTHR35794">
    <property type="entry name" value="CELL DIVISION PROTEIN DIVIVA"/>
    <property type="match status" value="1"/>
</dbReference>
<comment type="function">
    <text evidence="6">Divisome component that associates with the complex late in its assembly, after the Z-ring is formed, and is dependent on DivIC and PBP2B for its recruitment to the divisome. Together with EzrA, is a key component of the system that regulates PBP1 localization during cell cycle progression. Its main role could be the removal of PBP1 from the cell pole after pole maturation is completed. Also contributes to the recruitment of PBP1 to the division complex. Not essential for septum formation.</text>
</comment>
<dbReference type="Pfam" id="PF05103">
    <property type="entry name" value="DivIVA"/>
    <property type="match status" value="1"/>
</dbReference>
<evidence type="ECO:0000256" key="1">
    <source>
        <dbReference type="ARBA" id="ARBA00022490"/>
    </source>
</evidence>
<name>S0NRQ5_9ENTE</name>
<sequence>MANLIYSPKDILQQEFKNKMRGYDPVEVDEFLDNIIKDYETYAKEIVSLQEENDRLHAKIAQLSKNPVATPTPRAQVSEQPKSQTVTNFDILKRLSNLEKEVFGKKLQQDTSAVKEIKIEEKTEPVQPVITSNYTQADLEDDNERTRQF</sequence>
<dbReference type="GO" id="GO:0008360">
    <property type="term" value="P:regulation of cell shape"/>
    <property type="evidence" value="ECO:0007669"/>
    <property type="project" value="UniProtKB-UniRule"/>
</dbReference>
<accession>S0NRQ5</accession>
<evidence type="ECO:0000256" key="3">
    <source>
        <dbReference type="ARBA" id="ARBA00022960"/>
    </source>
</evidence>
<dbReference type="STRING" id="1140003.OMY_00964"/>
<dbReference type="InterPro" id="IPR007793">
    <property type="entry name" value="DivIVA_fam"/>
</dbReference>
<keyword evidence="9" id="KW-1185">Reference proteome</keyword>
<protein>
    <recommendedName>
        <fullName evidence="6">Cell cycle protein GpsB</fullName>
    </recommendedName>
    <alternativeName>
        <fullName evidence="6">Guiding PBP1-shuttling protein</fullName>
    </alternativeName>
</protein>
<feature type="coiled-coil region" evidence="6">
    <location>
        <begin position="32"/>
        <end position="66"/>
    </location>
</feature>
<evidence type="ECO:0000256" key="7">
    <source>
        <dbReference type="SAM" id="MobiDB-lite"/>
    </source>
</evidence>
<comment type="similarity">
    <text evidence="6">Belongs to the GpsB family.</text>
</comment>
<evidence type="ECO:0000256" key="5">
    <source>
        <dbReference type="ARBA" id="ARBA00023306"/>
    </source>
</evidence>
<dbReference type="Gene3D" id="6.10.250.660">
    <property type="match status" value="1"/>
</dbReference>
<comment type="subcellular location">
    <subcellularLocation>
        <location evidence="6">Cytoplasm</location>
    </subcellularLocation>
    <text evidence="6">Shuttles between the lateral wall and the division site in a cell cycle-dependent manner.</text>
</comment>
<dbReference type="NCBIfam" id="NF010725">
    <property type="entry name" value="PRK14127.1"/>
    <property type="match status" value="1"/>
</dbReference>
<reference evidence="8 9" key="1">
    <citation type="submission" date="2013-03" db="EMBL/GenBank/DDBJ databases">
        <title>The Genome Sequence of Enterococcus sulfureus ATCC_49903 (PacBio/Illumina hybrid assembly).</title>
        <authorList>
            <consortium name="The Broad Institute Genomics Platform"/>
            <consortium name="The Broad Institute Genome Sequencing Center for Infectious Disease"/>
            <person name="Earl A."/>
            <person name="Russ C."/>
            <person name="Gilmore M."/>
            <person name="Surin D."/>
            <person name="Walker B."/>
            <person name="Young S."/>
            <person name="Zeng Q."/>
            <person name="Gargeya S."/>
            <person name="Fitzgerald M."/>
            <person name="Haas B."/>
            <person name="Abouelleil A."/>
            <person name="Allen A.W."/>
            <person name="Alvarado L."/>
            <person name="Arachchi H.M."/>
            <person name="Berlin A.M."/>
            <person name="Chapman S.B."/>
            <person name="Gainer-Dewar J."/>
            <person name="Goldberg J."/>
            <person name="Griggs A."/>
            <person name="Gujja S."/>
            <person name="Hansen M."/>
            <person name="Howarth C."/>
            <person name="Imamovic A."/>
            <person name="Ireland A."/>
            <person name="Larimer J."/>
            <person name="McCowan C."/>
            <person name="Murphy C."/>
            <person name="Pearson M."/>
            <person name="Poon T.W."/>
            <person name="Priest M."/>
            <person name="Roberts A."/>
            <person name="Saif S."/>
            <person name="Shea T."/>
            <person name="Sisk P."/>
            <person name="Sykes S."/>
            <person name="Wortman J."/>
            <person name="Nusbaum C."/>
            <person name="Birren B."/>
        </authorList>
    </citation>
    <scope>NUCLEOTIDE SEQUENCE [LARGE SCALE GENOMIC DNA]</scope>
    <source>
        <strain evidence="8 9">ATCC 49903</strain>
    </source>
</reference>
<evidence type="ECO:0000256" key="6">
    <source>
        <dbReference type="HAMAP-Rule" id="MF_02011"/>
    </source>
</evidence>
<evidence type="ECO:0000256" key="2">
    <source>
        <dbReference type="ARBA" id="ARBA00022618"/>
    </source>
</evidence>
<keyword evidence="4 6" id="KW-0175">Coiled coil</keyword>
<feature type="region of interest" description="Disordered" evidence="7">
    <location>
        <begin position="128"/>
        <end position="149"/>
    </location>
</feature>
<comment type="subunit">
    <text evidence="6">Forms polymers through the coiled coil domains. Interacts with PBP1, MreC and EzrA.</text>
</comment>
<dbReference type="HAMAP" id="MF_02011">
    <property type="entry name" value="GpsB"/>
    <property type="match status" value="1"/>
</dbReference>
<organism evidence="8 9">
    <name type="scientific">Enterococcus sulfureus ATCC 49903</name>
    <dbReference type="NCBI Taxonomy" id="1140003"/>
    <lineage>
        <taxon>Bacteria</taxon>
        <taxon>Bacillati</taxon>
        <taxon>Bacillota</taxon>
        <taxon>Bacilli</taxon>
        <taxon>Lactobacillales</taxon>
        <taxon>Enterococcaceae</taxon>
        <taxon>Enterococcus</taxon>
    </lineage>
</organism>
<dbReference type="AlphaFoldDB" id="S0NRQ5"/>
<keyword evidence="3 6" id="KW-0133">Cell shape</keyword>
<dbReference type="RefSeq" id="WP_016185416.1">
    <property type="nucleotide sequence ID" value="NZ_ASWO01000005.1"/>
</dbReference>
<dbReference type="EMBL" id="ASWO01000005">
    <property type="protein sequence ID" value="EOT83989.1"/>
    <property type="molecule type" value="Genomic_DNA"/>
</dbReference>
<dbReference type="OrthoDB" id="389699at2"/>
<gene>
    <name evidence="6" type="primary">gpsB</name>
    <name evidence="8" type="ORF">I573_01714</name>
</gene>
<dbReference type="GO" id="GO:0051301">
    <property type="term" value="P:cell division"/>
    <property type="evidence" value="ECO:0007669"/>
    <property type="project" value="UniProtKB-UniRule"/>
</dbReference>
<dbReference type="eggNOG" id="COG3599">
    <property type="taxonomic scope" value="Bacteria"/>
</dbReference>
<evidence type="ECO:0000256" key="4">
    <source>
        <dbReference type="ARBA" id="ARBA00023054"/>
    </source>
</evidence>
<evidence type="ECO:0000313" key="9">
    <source>
        <dbReference type="Proteomes" id="UP000015961"/>
    </source>
</evidence>
<comment type="caution">
    <text evidence="8">The sequence shown here is derived from an EMBL/GenBank/DDBJ whole genome shotgun (WGS) entry which is preliminary data.</text>
</comment>
<dbReference type="InterPro" id="IPR019933">
    <property type="entry name" value="DivIVA_domain"/>
</dbReference>
<proteinExistence type="inferred from homology"/>
<keyword evidence="5 6" id="KW-0131">Cell cycle</keyword>